<feature type="transmembrane region" description="Helical" evidence="5">
    <location>
        <begin position="53"/>
        <end position="75"/>
    </location>
</feature>
<keyword evidence="7" id="KW-1185">Reference proteome</keyword>
<feature type="transmembrane region" description="Helical" evidence="5">
    <location>
        <begin position="138"/>
        <end position="157"/>
    </location>
</feature>
<feature type="transmembrane region" description="Helical" evidence="5">
    <location>
        <begin position="222"/>
        <end position="242"/>
    </location>
</feature>
<evidence type="ECO:0000313" key="6">
    <source>
        <dbReference type="EMBL" id="MBA2114401.1"/>
    </source>
</evidence>
<gene>
    <name evidence="6" type="ORF">HOV93_15590</name>
</gene>
<evidence type="ECO:0000256" key="2">
    <source>
        <dbReference type="ARBA" id="ARBA00022692"/>
    </source>
</evidence>
<organism evidence="6 7">
    <name type="scientific">Bremerella alba</name>
    <dbReference type="NCBI Taxonomy" id="980252"/>
    <lineage>
        <taxon>Bacteria</taxon>
        <taxon>Pseudomonadati</taxon>
        <taxon>Planctomycetota</taxon>
        <taxon>Planctomycetia</taxon>
        <taxon>Pirellulales</taxon>
        <taxon>Pirellulaceae</taxon>
        <taxon>Bremerella</taxon>
    </lineage>
</organism>
<dbReference type="AlphaFoldDB" id="A0A7V8V420"/>
<proteinExistence type="inferred from homology"/>
<comment type="similarity">
    <text evidence="5">Belongs to the 4-toluene sulfonate uptake permease (TSUP) (TC 2.A.102) family.</text>
</comment>
<evidence type="ECO:0000313" key="7">
    <source>
        <dbReference type="Proteomes" id="UP000551616"/>
    </source>
</evidence>
<keyword evidence="4 5" id="KW-0472">Membrane</keyword>
<feature type="transmembrane region" description="Helical" evidence="5">
    <location>
        <begin position="306"/>
        <end position="327"/>
    </location>
</feature>
<accession>A0A7V8V420</accession>
<comment type="caution">
    <text evidence="5">Lacks conserved residue(s) required for the propagation of feature annotation.</text>
</comment>
<evidence type="ECO:0000256" key="3">
    <source>
        <dbReference type="ARBA" id="ARBA00022989"/>
    </source>
</evidence>
<dbReference type="InterPro" id="IPR002781">
    <property type="entry name" value="TM_pro_TauE-like"/>
</dbReference>
<feature type="transmembrane region" description="Helical" evidence="5">
    <location>
        <begin position="112"/>
        <end position="131"/>
    </location>
</feature>
<feature type="transmembrane region" description="Helical" evidence="5">
    <location>
        <begin position="12"/>
        <end position="33"/>
    </location>
</feature>
<feature type="transmembrane region" description="Helical" evidence="5">
    <location>
        <begin position="177"/>
        <end position="210"/>
    </location>
</feature>
<comment type="caution">
    <text evidence="6">The sequence shown here is derived from an EMBL/GenBank/DDBJ whole genome shotgun (WGS) entry which is preliminary data.</text>
</comment>
<keyword evidence="5" id="KW-1003">Cell membrane</keyword>
<name>A0A7V8V420_9BACT</name>
<keyword evidence="2 5" id="KW-0812">Transmembrane</keyword>
<sequence>MGIPPVRSWPRIWPFLAWLTVFYFIWLTIVTLGNYWPTVISHWPIALTMSVGSYVAGSTPMGGGTVAFPVLVLLFDLPGSLGRNFGLAIQSIGMTSAAIYILSTHRPVDWRLLRPSFVGALVGTPLGAALIAPIVPDLWVKLIFGVIWASFGILHLVKLRELTSNQGVADQASPHEFSLGIFIGLVGGVASSITGVGIDMMIYATLVLLYRADLKIAIPTSVVLMAFTSLVGIGSNLVLAQARPEFYAIDPQVFSYWLAAAPIVALGAPFGAIVVNLISRTPTLIAVSILCIGQFVWTLVHEQVSGTMLIAALTGVAICNLAFQMLYSLGKQSDILISVDAAEQVIDQETPVLGEETL</sequence>
<dbReference type="Proteomes" id="UP000551616">
    <property type="component" value="Unassembled WGS sequence"/>
</dbReference>
<reference evidence="6 7" key="1">
    <citation type="submission" date="2020-05" db="EMBL/GenBank/DDBJ databases">
        <title>Bremerella alba sp. nov., a novel planctomycete isolated from the surface of the macroalga Fucus spiralis.</title>
        <authorList>
            <person name="Godinho O."/>
            <person name="Botelho R."/>
            <person name="Albuquerque L."/>
            <person name="Wiegand S."/>
            <person name="Da Costa M.S."/>
            <person name="Lobo-Da-Cunha A."/>
            <person name="Jogler C."/>
            <person name="Lage O.M."/>
        </authorList>
    </citation>
    <scope>NUCLEOTIDE SEQUENCE [LARGE SCALE GENOMIC DNA]</scope>
    <source>
        <strain evidence="6 7">FF15</strain>
    </source>
</reference>
<dbReference type="RefSeq" id="WP_207395845.1">
    <property type="nucleotide sequence ID" value="NZ_JABRWO010000003.1"/>
</dbReference>
<comment type="subcellular location">
    <subcellularLocation>
        <location evidence="5">Cell membrane</location>
        <topology evidence="5">Multi-pass membrane protein</topology>
    </subcellularLocation>
    <subcellularLocation>
        <location evidence="1">Membrane</location>
        <topology evidence="1">Multi-pass membrane protein</topology>
    </subcellularLocation>
</comment>
<protein>
    <recommendedName>
        <fullName evidence="5">Probable membrane transporter protein</fullName>
    </recommendedName>
</protein>
<feature type="transmembrane region" description="Helical" evidence="5">
    <location>
        <begin position="87"/>
        <end position="106"/>
    </location>
</feature>
<dbReference type="PANTHER" id="PTHR31154">
    <property type="entry name" value="MEMBRANE TRANSPORTER PROTEIN"/>
    <property type="match status" value="1"/>
</dbReference>
<dbReference type="GO" id="GO:0005886">
    <property type="term" value="C:plasma membrane"/>
    <property type="evidence" value="ECO:0007669"/>
    <property type="project" value="UniProtKB-SubCell"/>
</dbReference>
<evidence type="ECO:0000256" key="1">
    <source>
        <dbReference type="ARBA" id="ARBA00004141"/>
    </source>
</evidence>
<dbReference type="EMBL" id="JABRWO010000003">
    <property type="protein sequence ID" value="MBA2114401.1"/>
    <property type="molecule type" value="Genomic_DNA"/>
</dbReference>
<feature type="transmembrane region" description="Helical" evidence="5">
    <location>
        <begin position="282"/>
        <end position="300"/>
    </location>
</feature>
<keyword evidence="3 5" id="KW-1133">Transmembrane helix</keyword>
<evidence type="ECO:0000256" key="5">
    <source>
        <dbReference type="RuleBase" id="RU363041"/>
    </source>
</evidence>
<evidence type="ECO:0000256" key="4">
    <source>
        <dbReference type="ARBA" id="ARBA00023136"/>
    </source>
</evidence>
<dbReference type="Pfam" id="PF01925">
    <property type="entry name" value="TauE"/>
    <property type="match status" value="1"/>
</dbReference>
<feature type="transmembrane region" description="Helical" evidence="5">
    <location>
        <begin position="254"/>
        <end position="275"/>
    </location>
</feature>
<dbReference type="PANTHER" id="PTHR31154:SF4">
    <property type="entry name" value="MEMBRANE TRANSPORTER PROTEIN"/>
    <property type="match status" value="1"/>
</dbReference>